<keyword evidence="2" id="KW-1185">Reference proteome</keyword>
<dbReference type="EMBL" id="FNBW01000003">
    <property type="protein sequence ID" value="SDF43198.1"/>
    <property type="molecule type" value="Genomic_DNA"/>
</dbReference>
<protein>
    <recommendedName>
        <fullName evidence="3">PilZ domain-containing protein</fullName>
    </recommendedName>
</protein>
<evidence type="ECO:0000313" key="2">
    <source>
        <dbReference type="Proteomes" id="UP000198615"/>
    </source>
</evidence>
<dbReference type="AlphaFoldDB" id="A0A8G2BFU8"/>
<dbReference type="RefSeq" id="WP_139189122.1">
    <property type="nucleotide sequence ID" value="NZ_FNBW01000003.1"/>
</dbReference>
<proteinExistence type="predicted"/>
<name>A0A8G2BFU8_9PROT</name>
<comment type="caution">
    <text evidence="1">The sequence shown here is derived from an EMBL/GenBank/DDBJ whole genome shotgun (WGS) entry which is preliminary data.</text>
</comment>
<evidence type="ECO:0008006" key="3">
    <source>
        <dbReference type="Google" id="ProtNLM"/>
    </source>
</evidence>
<dbReference type="OrthoDB" id="7364767at2"/>
<dbReference type="Proteomes" id="UP000198615">
    <property type="component" value="Unassembled WGS sequence"/>
</dbReference>
<sequence>MKLPFLSRPKTPVVERRRQPRLRTRGDSYVRLEGRDVPLINWSEEGFLAGPYAGGLIAGQKASVRIVVRDYHDRTGTLDLDLTVVIKRVGGPGLAARFFSPERYKRQALQSYYAAKRAEVKKP</sequence>
<reference evidence="1 2" key="1">
    <citation type="submission" date="2016-10" db="EMBL/GenBank/DDBJ databases">
        <authorList>
            <person name="Varghese N."/>
            <person name="Submissions S."/>
        </authorList>
    </citation>
    <scope>NUCLEOTIDE SEQUENCE [LARGE SCALE GENOMIC DNA]</scope>
    <source>
        <strain evidence="1 2">DSM 18839</strain>
    </source>
</reference>
<accession>A0A8G2BFU8</accession>
<organism evidence="1 2">
    <name type="scientific">Thalassobaculum litoreum DSM 18839</name>
    <dbReference type="NCBI Taxonomy" id="1123362"/>
    <lineage>
        <taxon>Bacteria</taxon>
        <taxon>Pseudomonadati</taxon>
        <taxon>Pseudomonadota</taxon>
        <taxon>Alphaproteobacteria</taxon>
        <taxon>Rhodospirillales</taxon>
        <taxon>Thalassobaculaceae</taxon>
        <taxon>Thalassobaculum</taxon>
    </lineage>
</organism>
<gene>
    <name evidence="1" type="ORF">SAMN05660686_01322</name>
</gene>
<evidence type="ECO:0000313" key="1">
    <source>
        <dbReference type="EMBL" id="SDF43198.1"/>
    </source>
</evidence>